<dbReference type="GO" id="GO:0003677">
    <property type="term" value="F:DNA binding"/>
    <property type="evidence" value="ECO:0007669"/>
    <property type="project" value="InterPro"/>
</dbReference>
<dbReference type="EMBL" id="CP034711">
    <property type="protein sequence ID" value="AZT06943.1"/>
    <property type="molecule type" value="Genomic_DNA"/>
</dbReference>
<evidence type="ECO:0000313" key="2">
    <source>
        <dbReference type="EMBL" id="AZT06943.1"/>
    </source>
</evidence>
<dbReference type="SUPFAM" id="SSF47413">
    <property type="entry name" value="lambda repressor-like DNA-binding domains"/>
    <property type="match status" value="1"/>
</dbReference>
<dbReference type="InterPro" id="IPR001387">
    <property type="entry name" value="Cro/C1-type_HTH"/>
</dbReference>
<dbReference type="EMBL" id="CP034712">
    <property type="protein sequence ID" value="AZT19372.1"/>
    <property type="molecule type" value="Genomic_DNA"/>
</dbReference>
<feature type="compositionally biased region" description="Polar residues" evidence="1">
    <location>
        <begin position="193"/>
        <end position="206"/>
    </location>
</feature>
<dbReference type="AlphaFoldDB" id="A0A3Q9LVH1"/>
<dbReference type="Gene3D" id="1.10.260.40">
    <property type="entry name" value="lambda repressor-like DNA-binding domains"/>
    <property type="match status" value="1"/>
</dbReference>
<proteinExistence type="predicted"/>
<evidence type="ECO:0000256" key="1">
    <source>
        <dbReference type="SAM" id="MobiDB-lite"/>
    </source>
</evidence>
<feature type="region of interest" description="Disordered" evidence="1">
    <location>
        <begin position="193"/>
        <end position="213"/>
    </location>
</feature>
<dbReference type="InterPro" id="IPR010982">
    <property type="entry name" value="Lambda_DNA-bd_dom_sf"/>
</dbReference>
<protein>
    <submittedName>
        <fullName evidence="3">XRE family transcriptional regulator</fullName>
    </submittedName>
</protein>
<organism evidence="3">
    <name type="scientific">Salmonella enterica subsp. enterica serovar 43:a:1,7</name>
    <dbReference type="NCBI Taxonomy" id="2500155"/>
    <lineage>
        <taxon>Bacteria</taxon>
        <taxon>Pseudomonadati</taxon>
        <taxon>Pseudomonadota</taxon>
        <taxon>Gammaproteobacteria</taxon>
        <taxon>Enterobacterales</taxon>
        <taxon>Enterobacteriaceae</taxon>
        <taxon>Salmonella</taxon>
    </lineage>
</organism>
<gene>
    <name evidence="3" type="ORF">ELZ85_05790</name>
    <name evidence="2" type="ORF">ELZ87_05740</name>
</gene>
<sequence>MRQSMTGSCYGTPGLAPIAGALFVATSMFLSGTGASYSVKDVNQWRGFVQPKVHFGLSKLENHGDTDNGPVDIRTISEHLSNVRDTLSPSMSELAKDLGITRQALYKWLSGDSQPDDIGKAGYIIELSRLADRFNEAGVENAKLMSKMKAFDGLSIIDLIKRGDDWKSSVNLLIDEARQLKIAGVKANLTGSKSTPTDGWMSSVSIPGSGMKE</sequence>
<evidence type="ECO:0000313" key="3">
    <source>
        <dbReference type="EMBL" id="AZT19372.1"/>
    </source>
</evidence>
<accession>A0A3Q9LVH1</accession>
<name>A0A3Q9LVH1_SALET</name>
<dbReference type="CDD" id="cd00093">
    <property type="entry name" value="HTH_XRE"/>
    <property type="match status" value="1"/>
</dbReference>
<reference evidence="3" key="1">
    <citation type="submission" date="2018-12" db="EMBL/GenBank/DDBJ databases">
        <title>Complete genome sequences of twenty non-typhoidal Salmonella isolates from Rwanda.</title>
        <authorList>
            <person name="Byukusenge M."/>
            <person name="Li L."/>
            <person name="Subhashinie K."/>
            <person name="Nzayirambaho M."/>
            <person name="Kuchipudi S.V."/>
            <person name="Jayarao B.M."/>
        </authorList>
    </citation>
    <scope>NUCLEOTIDE SEQUENCE</scope>
    <source>
        <strain evidence="3">RSE18</strain>
        <strain evidence="2">RSE20</strain>
    </source>
</reference>